<proteinExistence type="inferred from homology"/>
<keyword evidence="7" id="KW-1185">Reference proteome</keyword>
<evidence type="ECO:0000313" key="6">
    <source>
        <dbReference type="EMBL" id="ROV88400.1"/>
    </source>
</evidence>
<keyword evidence="5" id="KW-0100">Branched-chain amino acid biosynthesis</keyword>
<evidence type="ECO:0000313" key="7">
    <source>
        <dbReference type="Proteomes" id="UP000285146"/>
    </source>
</evidence>
<comment type="caution">
    <text evidence="6">The sequence shown here is derived from an EMBL/GenBank/DDBJ whole genome shotgun (WGS) entry which is preliminary data.</text>
</comment>
<dbReference type="Proteomes" id="UP000285146">
    <property type="component" value="Unassembled WGS sequence"/>
</dbReference>
<evidence type="ECO:0008006" key="8">
    <source>
        <dbReference type="Google" id="ProtNLM"/>
    </source>
</evidence>
<dbReference type="SUPFAM" id="SSF56752">
    <property type="entry name" value="D-aminoacid aminotransferase-like PLP-dependent enzymes"/>
    <property type="match status" value="1"/>
</dbReference>
<evidence type="ECO:0000256" key="3">
    <source>
        <dbReference type="ARBA" id="ARBA00022605"/>
    </source>
</evidence>
<dbReference type="Gene3D" id="3.20.10.10">
    <property type="entry name" value="D-amino Acid Aminotransferase, subunit A, domain 2"/>
    <property type="match status" value="1"/>
</dbReference>
<dbReference type="InterPro" id="IPR001544">
    <property type="entry name" value="Aminotrans_IV"/>
</dbReference>
<organism evidence="6 7">
    <name type="scientific">Cytospora leucostoma</name>
    <dbReference type="NCBI Taxonomy" id="1230097"/>
    <lineage>
        <taxon>Eukaryota</taxon>
        <taxon>Fungi</taxon>
        <taxon>Dikarya</taxon>
        <taxon>Ascomycota</taxon>
        <taxon>Pezizomycotina</taxon>
        <taxon>Sordariomycetes</taxon>
        <taxon>Sordariomycetidae</taxon>
        <taxon>Diaporthales</taxon>
        <taxon>Cytosporaceae</taxon>
        <taxon>Cytospora</taxon>
    </lineage>
</organism>
<dbReference type="EMBL" id="LKEB01000119">
    <property type="protein sequence ID" value="ROV88400.1"/>
    <property type="molecule type" value="Genomic_DNA"/>
</dbReference>
<protein>
    <recommendedName>
        <fullName evidence="8">Branched-chain amino acid aminotransferase</fullName>
    </recommendedName>
</protein>
<dbReference type="STRING" id="1230097.A0A423VBT5"/>
<dbReference type="PANTHER" id="PTHR11825:SF44">
    <property type="entry name" value="BRANCHED-CHAIN-AMINO-ACID AMINOTRANSFERASE"/>
    <property type="match status" value="1"/>
</dbReference>
<evidence type="ECO:0000256" key="5">
    <source>
        <dbReference type="ARBA" id="ARBA00023304"/>
    </source>
</evidence>
<reference evidence="6 7" key="1">
    <citation type="submission" date="2015-09" db="EMBL/GenBank/DDBJ databases">
        <title>Host preference determinants of Valsa canker pathogens revealed by comparative genomics.</title>
        <authorList>
            <person name="Yin Z."/>
            <person name="Huang L."/>
        </authorList>
    </citation>
    <scope>NUCLEOTIDE SEQUENCE [LARGE SCALE GENOMIC DNA]</scope>
    <source>
        <strain evidence="6 7">SXYLt</strain>
    </source>
</reference>
<keyword evidence="4" id="KW-0663">Pyridoxal phosphate</keyword>
<dbReference type="AlphaFoldDB" id="A0A423VBT5"/>
<dbReference type="GO" id="GO:0009098">
    <property type="term" value="P:L-leucine biosynthetic process"/>
    <property type="evidence" value="ECO:0007669"/>
    <property type="project" value="TreeGrafter"/>
</dbReference>
<dbReference type="OrthoDB" id="1732691at2759"/>
<dbReference type="InterPro" id="IPR036038">
    <property type="entry name" value="Aminotransferase-like"/>
</dbReference>
<dbReference type="Pfam" id="PF01063">
    <property type="entry name" value="Aminotran_4"/>
    <property type="match status" value="1"/>
</dbReference>
<dbReference type="GO" id="GO:0004084">
    <property type="term" value="F:branched-chain-amino-acid transaminase activity"/>
    <property type="evidence" value="ECO:0007669"/>
    <property type="project" value="InterPro"/>
</dbReference>
<sequence length="176" mass="19338">MRLFYVPTYLTRRSERGPAALGNRKLGANHGPCILPRIKAAERGFQQKRWLFGEDQRLTEAGALNVSVILGDGTGRLKLATPELDGTTLEGVTRDSVLALARERLVAKEGWLVSERVITMPELAMLSPICAIRWNGELVSCGLAPGQEAGKTAVLFQEWIEEIQCGELEHESSNPV</sequence>
<comment type="similarity">
    <text evidence="2">Belongs to the class-IV pyridoxal-phosphate-dependent aminotransferase family.</text>
</comment>
<evidence type="ECO:0000256" key="1">
    <source>
        <dbReference type="ARBA" id="ARBA00001933"/>
    </source>
</evidence>
<dbReference type="PANTHER" id="PTHR11825">
    <property type="entry name" value="SUBGROUP IIII AMINOTRANSFERASE"/>
    <property type="match status" value="1"/>
</dbReference>
<dbReference type="InParanoid" id="A0A423VBT5"/>
<comment type="cofactor">
    <cofactor evidence="1">
        <name>pyridoxal 5'-phosphate</name>
        <dbReference type="ChEBI" id="CHEBI:597326"/>
    </cofactor>
</comment>
<dbReference type="GO" id="GO:0005739">
    <property type="term" value="C:mitochondrion"/>
    <property type="evidence" value="ECO:0007669"/>
    <property type="project" value="TreeGrafter"/>
</dbReference>
<keyword evidence="3" id="KW-0028">Amino-acid biosynthesis</keyword>
<name>A0A423VBT5_9PEZI</name>
<dbReference type="GO" id="GO:0009099">
    <property type="term" value="P:L-valine biosynthetic process"/>
    <property type="evidence" value="ECO:0007669"/>
    <property type="project" value="TreeGrafter"/>
</dbReference>
<dbReference type="InterPro" id="IPR043132">
    <property type="entry name" value="BCAT-like_C"/>
</dbReference>
<accession>A0A423VBT5</accession>
<evidence type="ECO:0000256" key="2">
    <source>
        <dbReference type="ARBA" id="ARBA00009320"/>
    </source>
</evidence>
<evidence type="ECO:0000256" key="4">
    <source>
        <dbReference type="ARBA" id="ARBA00022898"/>
    </source>
</evidence>
<dbReference type="InterPro" id="IPR005786">
    <property type="entry name" value="B_amino_transII"/>
</dbReference>
<gene>
    <name evidence="6" type="ORF">VPNG_10294</name>
</gene>